<dbReference type="AlphaFoldDB" id="A0A897NQ04"/>
<keyword evidence="2" id="KW-0282">Flagellum</keyword>
<proteinExistence type="predicted"/>
<feature type="transmembrane region" description="Helical" evidence="1">
    <location>
        <begin position="12"/>
        <end position="35"/>
    </location>
</feature>
<keyword evidence="1" id="KW-0472">Membrane</keyword>
<evidence type="ECO:0000313" key="2">
    <source>
        <dbReference type="EMBL" id="QSG14887.1"/>
    </source>
</evidence>
<evidence type="ECO:0000313" key="3">
    <source>
        <dbReference type="Proteomes" id="UP000663292"/>
    </source>
</evidence>
<evidence type="ECO:0000256" key="1">
    <source>
        <dbReference type="SAM" id="Phobius"/>
    </source>
</evidence>
<protein>
    <submittedName>
        <fullName evidence="2">Pilin/Flagellin, FlaG/FlaF family</fullName>
    </submittedName>
</protein>
<gene>
    <name evidence="2" type="ORF">HSEST_1355</name>
</gene>
<name>A0A897NQ04_9EURY</name>
<keyword evidence="2" id="KW-0969">Cilium</keyword>
<dbReference type="GeneID" id="68857994"/>
<dbReference type="InterPro" id="IPR055690">
    <property type="entry name" value="DUF7266"/>
</dbReference>
<reference evidence="2 3" key="1">
    <citation type="submission" date="2020-11" db="EMBL/GenBank/DDBJ databases">
        <title>Carbohydrate-dependent, anaerobic sulfur respiration: A novel catabolism in halophilic archaea.</title>
        <authorList>
            <person name="Sorokin D.Y."/>
            <person name="Messina E."/>
            <person name="Smedile F."/>
            <person name="La Cono V."/>
            <person name="Hallsworth J.E."/>
            <person name="Yakimov M.M."/>
        </authorList>
    </citation>
    <scope>NUCLEOTIDE SEQUENCE [LARGE SCALE GENOMIC DNA]</scope>
    <source>
        <strain evidence="2 3">HSR-Est</strain>
    </source>
</reference>
<keyword evidence="2" id="KW-0966">Cell projection</keyword>
<keyword evidence="3" id="KW-1185">Reference proteome</keyword>
<sequence length="160" mass="17150">MTDRRFHGDTRAASIAITHALTLGITALLITTLLFSTGSMLDQQKERVIRAGLLDVGDSVVTELHEIDRTVANGNVSSDVNTTVTYPDRVGGVVYTVRLSVASDGTVTLYANSSNPNYDMSVPTKLGNTTAVCEGYKSSGEIRIYYDAGRECLTIGGVDR</sequence>
<dbReference type="RefSeq" id="WP_229122934.1">
    <property type="nucleotide sequence ID" value="NZ_CP064791.1"/>
</dbReference>
<dbReference type="EMBL" id="CP064791">
    <property type="protein sequence ID" value="QSG14887.1"/>
    <property type="molecule type" value="Genomic_DNA"/>
</dbReference>
<dbReference type="Proteomes" id="UP000663292">
    <property type="component" value="Chromosome"/>
</dbReference>
<keyword evidence="1" id="KW-1133">Transmembrane helix</keyword>
<organism evidence="2 3">
    <name type="scientific">Halapricum desulfuricans</name>
    <dbReference type="NCBI Taxonomy" id="2841257"/>
    <lineage>
        <taxon>Archaea</taxon>
        <taxon>Methanobacteriati</taxon>
        <taxon>Methanobacteriota</taxon>
        <taxon>Stenosarchaea group</taxon>
        <taxon>Halobacteria</taxon>
        <taxon>Halobacteriales</taxon>
        <taxon>Haloarculaceae</taxon>
        <taxon>Halapricum</taxon>
    </lineage>
</organism>
<keyword evidence="1" id="KW-0812">Transmembrane</keyword>
<dbReference type="Pfam" id="PF23928">
    <property type="entry name" value="DUF7266"/>
    <property type="match status" value="1"/>
</dbReference>
<accession>A0A897NQ04</accession>